<evidence type="ECO:0000256" key="4">
    <source>
        <dbReference type="ARBA" id="ARBA00022833"/>
    </source>
</evidence>
<feature type="compositionally biased region" description="Basic and acidic residues" evidence="8">
    <location>
        <begin position="75"/>
        <end position="89"/>
    </location>
</feature>
<dbReference type="SMART" id="SM00249">
    <property type="entry name" value="PHD"/>
    <property type="match status" value="1"/>
</dbReference>
<dbReference type="PROSITE" id="PS50016">
    <property type="entry name" value="ZF_PHD_2"/>
    <property type="match status" value="1"/>
</dbReference>
<evidence type="ECO:0000259" key="9">
    <source>
        <dbReference type="PROSITE" id="PS50016"/>
    </source>
</evidence>
<gene>
    <name evidence="10" type="ORF">R3P38DRAFT_29481</name>
</gene>
<dbReference type="Pfam" id="PF00628">
    <property type="entry name" value="PHD"/>
    <property type="match status" value="1"/>
</dbReference>
<feature type="region of interest" description="Disordered" evidence="8">
    <location>
        <begin position="262"/>
        <end position="479"/>
    </location>
</feature>
<reference evidence="10 11" key="1">
    <citation type="journal article" date="2024" name="J Genomics">
        <title>Draft genome sequencing and assembly of Favolaschia claudopus CIRM-BRFM 2984 isolated from oak limbs.</title>
        <authorList>
            <person name="Navarro D."/>
            <person name="Drula E."/>
            <person name="Chaduli D."/>
            <person name="Cazenave R."/>
            <person name="Ahrendt S."/>
            <person name="Wang J."/>
            <person name="Lipzen A."/>
            <person name="Daum C."/>
            <person name="Barry K."/>
            <person name="Grigoriev I.V."/>
            <person name="Favel A."/>
            <person name="Rosso M.N."/>
            <person name="Martin F."/>
        </authorList>
    </citation>
    <scope>NUCLEOTIDE SEQUENCE [LARGE SCALE GENOMIC DNA]</scope>
    <source>
        <strain evidence="10 11">CIRM-BRFM 2984</strain>
    </source>
</reference>
<sequence length="1072" mass="119701">MSRRLDISSLLCDDPPPDRPRSLDAQVVAEPVVLAPHLVRNRYDQPKLHYHQQPQQQQSAEHALDTLARAAALAEKQRSEPPFVRRDPQISRSPVQDPHPMRAAAQYPPMQPPPHHILEQQRQQQLHMRMLQQQQAQQQRQQQQQFQHQQLQQQENLRLREHHEQMMHHQQDRLQAQWGDRDTRPRAHDIMGLPMDLRPGRKSDPGQVRPLTSPASHHLSAHIPHQQPMEPPNKRRRYSDSPGPLPNALPIEWERASSLKHTGERSILNPEPPSTRPELHRPSSSSSTSSHSAAPFAFPPPPRVAESVLDRSSFPPGRRSPPGSVAGRARARKSDFDEPDVIPVYAAERKNHLTPSTTVIHLPERERDDYEDKRPKKSHPSQPSVTSPPVERQSVAGSNRRPEPQQQDSRQHGPPQRRPQPPPPPPSTRQPKEEDAHEWLLEHYADPSSEKRKPEPRPLSPTAYKKPSPVHTTKRVASPLVPATEAAIALEEELESVHVRSAKDDEMDVDIAVSNLVEETLQTPTKQEESIMEVDVEDELLSLVDDRPRSRSSTRAPSISRVPSGGSKPTPLRLQSDSGSRQASPMAASSPSAFPLPPSERGSMPPPASTVKSKESASRKKEAGTKAPPKPKAAGAAAKPRAKPAPKPKAKATPSDGATGPVTAKAKPSAISRKSGSVAASVSASRSRSTSAMPGGSVGPDGSSVQPEDDEEEAVVVPAEDDKLYCICKTKYDEDRFMIACDRCDEWYHTQCVDMPDLVVDLVDQFFCPLCIEKHPNLSLKTTYKQRCRYGLDHPDPNSPKACHKPAQGAFSKYCSPECGLNNMKKRIDTFAKNGGKKELLWDSVKDAQKREAVVIIHEDEPGEDDACTKENGDVVHPAPVPRVKPPTMGKVEREVANLNAVLDEIVTQREDLKEGMEIVVWRERLLELANDRAEQVGQCGWDQRLCFGDDEWAEFGAGVLESYDDGNMHVDGEDWWCVESEKCGRHAGWQVIRSKDVAKEKEKKEEALDRLTTREREIRKRIEDIVEPYNRSRCLDPSSAPLKSSKLVNGNPKVKPTNGDSKKGKKRKNPA</sequence>
<dbReference type="GO" id="GO:0008270">
    <property type="term" value="F:zinc ion binding"/>
    <property type="evidence" value="ECO:0007669"/>
    <property type="project" value="UniProtKB-KW"/>
</dbReference>
<feature type="compositionally biased region" description="Low complexity" evidence="8">
    <location>
        <begin position="672"/>
        <end position="705"/>
    </location>
</feature>
<proteinExistence type="predicted"/>
<feature type="region of interest" description="Disordered" evidence="8">
    <location>
        <begin position="74"/>
        <end position="249"/>
    </location>
</feature>
<feature type="domain" description="PHD-type" evidence="9">
    <location>
        <begin position="723"/>
        <end position="774"/>
    </location>
</feature>
<dbReference type="SUPFAM" id="SSF57903">
    <property type="entry name" value="FYVE/PHD zinc finger"/>
    <property type="match status" value="1"/>
</dbReference>
<feature type="compositionally biased region" description="Basic and acidic residues" evidence="8">
    <location>
        <begin position="157"/>
        <end position="172"/>
    </location>
</feature>
<feature type="region of interest" description="Disordered" evidence="8">
    <location>
        <begin position="1032"/>
        <end position="1072"/>
    </location>
</feature>
<dbReference type="Gene3D" id="3.30.40.10">
    <property type="entry name" value="Zinc/RING finger domain, C3HC4 (zinc finger)"/>
    <property type="match status" value="1"/>
</dbReference>
<dbReference type="Proteomes" id="UP001362999">
    <property type="component" value="Unassembled WGS sequence"/>
</dbReference>
<feature type="region of interest" description="Disordered" evidence="8">
    <location>
        <begin position="542"/>
        <end position="713"/>
    </location>
</feature>
<protein>
    <recommendedName>
        <fullName evidence="9">PHD-type domain-containing protein</fullName>
    </recommendedName>
</protein>
<keyword evidence="7" id="KW-0175">Coiled coil</keyword>
<feature type="compositionally biased region" description="Polar residues" evidence="8">
    <location>
        <begin position="573"/>
        <end position="582"/>
    </location>
</feature>
<evidence type="ECO:0000256" key="5">
    <source>
        <dbReference type="ARBA" id="ARBA00023242"/>
    </source>
</evidence>
<feature type="compositionally biased region" description="Basic and acidic residues" evidence="8">
    <location>
        <begin position="612"/>
        <end position="624"/>
    </location>
</feature>
<evidence type="ECO:0000313" key="11">
    <source>
        <dbReference type="Proteomes" id="UP001362999"/>
    </source>
</evidence>
<dbReference type="GO" id="GO:0045893">
    <property type="term" value="P:positive regulation of DNA-templated transcription"/>
    <property type="evidence" value="ECO:0007669"/>
    <property type="project" value="TreeGrafter"/>
</dbReference>
<dbReference type="PANTHER" id="PTHR46174">
    <property type="entry name" value="CXXC-TYPE ZINC FINGER PROTEIN 1"/>
    <property type="match status" value="1"/>
</dbReference>
<dbReference type="AlphaFoldDB" id="A0AAW0EIJ3"/>
<evidence type="ECO:0000256" key="7">
    <source>
        <dbReference type="SAM" id="Coils"/>
    </source>
</evidence>
<feature type="compositionally biased region" description="Basic and acidic residues" evidence="8">
    <location>
        <begin position="179"/>
        <end position="189"/>
    </location>
</feature>
<dbReference type="PANTHER" id="PTHR46174:SF1">
    <property type="entry name" value="CXXC-TYPE ZINC FINGER PROTEIN 1"/>
    <property type="match status" value="1"/>
</dbReference>
<feature type="compositionally biased region" description="Low complexity" evidence="8">
    <location>
        <begin position="311"/>
        <end position="328"/>
    </location>
</feature>
<feature type="compositionally biased region" description="Basic residues" evidence="8">
    <location>
        <begin position="640"/>
        <end position="650"/>
    </location>
</feature>
<feature type="compositionally biased region" description="Low complexity" evidence="8">
    <location>
        <begin position="583"/>
        <end position="593"/>
    </location>
</feature>
<feature type="compositionally biased region" description="Low complexity" evidence="8">
    <location>
        <begin position="120"/>
        <end position="154"/>
    </location>
</feature>
<dbReference type="InterPro" id="IPR019786">
    <property type="entry name" value="Zinc_finger_PHD-type_CS"/>
</dbReference>
<evidence type="ECO:0000256" key="3">
    <source>
        <dbReference type="ARBA" id="ARBA00022771"/>
    </source>
</evidence>
<feature type="compositionally biased region" description="Basic and acidic residues" evidence="8">
    <location>
        <begin position="362"/>
        <end position="374"/>
    </location>
</feature>
<keyword evidence="2" id="KW-0479">Metal-binding</keyword>
<evidence type="ECO:0000256" key="2">
    <source>
        <dbReference type="ARBA" id="ARBA00022723"/>
    </source>
</evidence>
<dbReference type="InterPro" id="IPR001965">
    <property type="entry name" value="Znf_PHD"/>
</dbReference>
<keyword evidence="5" id="KW-0539">Nucleus</keyword>
<comment type="subcellular location">
    <subcellularLocation>
        <location evidence="1">Nucleus</location>
    </subcellularLocation>
</comment>
<dbReference type="GO" id="GO:0048188">
    <property type="term" value="C:Set1C/COMPASS complex"/>
    <property type="evidence" value="ECO:0007669"/>
    <property type="project" value="InterPro"/>
</dbReference>
<feature type="coiled-coil region" evidence="7">
    <location>
        <begin position="995"/>
        <end position="1022"/>
    </location>
</feature>
<dbReference type="InterPro" id="IPR013083">
    <property type="entry name" value="Znf_RING/FYVE/PHD"/>
</dbReference>
<evidence type="ECO:0000256" key="1">
    <source>
        <dbReference type="ARBA" id="ARBA00004123"/>
    </source>
</evidence>
<dbReference type="PROSITE" id="PS01359">
    <property type="entry name" value="ZF_PHD_1"/>
    <property type="match status" value="1"/>
</dbReference>
<dbReference type="InterPro" id="IPR037869">
    <property type="entry name" value="Spp1/CFP1"/>
</dbReference>
<keyword evidence="3 6" id="KW-0863">Zinc-finger</keyword>
<keyword evidence="11" id="KW-1185">Reference proteome</keyword>
<dbReference type="InterPro" id="IPR019787">
    <property type="entry name" value="Znf_PHD-finger"/>
</dbReference>
<organism evidence="10 11">
    <name type="scientific">Favolaschia claudopus</name>
    <dbReference type="NCBI Taxonomy" id="2862362"/>
    <lineage>
        <taxon>Eukaryota</taxon>
        <taxon>Fungi</taxon>
        <taxon>Dikarya</taxon>
        <taxon>Basidiomycota</taxon>
        <taxon>Agaricomycotina</taxon>
        <taxon>Agaricomycetes</taxon>
        <taxon>Agaricomycetidae</taxon>
        <taxon>Agaricales</taxon>
        <taxon>Marasmiineae</taxon>
        <taxon>Mycenaceae</taxon>
        <taxon>Favolaschia</taxon>
    </lineage>
</organism>
<feature type="compositionally biased region" description="Pro residues" evidence="8">
    <location>
        <begin position="594"/>
        <end position="608"/>
    </location>
</feature>
<dbReference type="EMBL" id="JAWWNJ010000001">
    <property type="protein sequence ID" value="KAK7064190.1"/>
    <property type="molecule type" value="Genomic_DNA"/>
</dbReference>
<feature type="compositionally biased region" description="Low complexity" evidence="8">
    <location>
        <begin position="551"/>
        <end position="561"/>
    </location>
</feature>
<feature type="compositionally biased region" description="Pro residues" evidence="8">
    <location>
        <begin position="416"/>
        <end position="428"/>
    </location>
</feature>
<feature type="compositionally biased region" description="Basic and acidic residues" evidence="8">
    <location>
        <begin position="430"/>
        <end position="456"/>
    </location>
</feature>
<keyword evidence="4" id="KW-0862">Zinc</keyword>
<dbReference type="CDD" id="cd16039">
    <property type="entry name" value="PHD_SPP1"/>
    <property type="match status" value="1"/>
</dbReference>
<accession>A0AAW0EIJ3</accession>
<name>A0AAW0EIJ3_9AGAR</name>
<feature type="compositionally biased region" description="Low complexity" evidence="8">
    <location>
        <begin position="282"/>
        <end position="296"/>
    </location>
</feature>
<evidence type="ECO:0000313" key="10">
    <source>
        <dbReference type="EMBL" id="KAK7064190.1"/>
    </source>
</evidence>
<feature type="region of interest" description="Disordered" evidence="8">
    <location>
        <begin position="1"/>
        <end position="23"/>
    </location>
</feature>
<comment type="caution">
    <text evidence="10">The sequence shown here is derived from an EMBL/GenBank/DDBJ whole genome shotgun (WGS) entry which is preliminary data.</text>
</comment>
<dbReference type="InterPro" id="IPR011011">
    <property type="entry name" value="Znf_FYVE_PHD"/>
</dbReference>
<evidence type="ECO:0000256" key="8">
    <source>
        <dbReference type="SAM" id="MobiDB-lite"/>
    </source>
</evidence>
<evidence type="ECO:0000256" key="6">
    <source>
        <dbReference type="PROSITE-ProRule" id="PRU00146"/>
    </source>
</evidence>